<keyword evidence="3" id="KW-0695">RNA-directed DNA polymerase</keyword>
<feature type="compositionally biased region" description="Polar residues" evidence="1">
    <location>
        <begin position="1025"/>
        <end position="1038"/>
    </location>
</feature>
<dbReference type="Pfam" id="PF00078">
    <property type="entry name" value="RVT_1"/>
    <property type="match status" value="1"/>
</dbReference>
<gene>
    <name evidence="3" type="ORF">AK812_SmicGene5457</name>
</gene>
<keyword evidence="3" id="KW-0548">Nucleotidyltransferase</keyword>
<proteinExistence type="predicted"/>
<evidence type="ECO:0000259" key="2">
    <source>
        <dbReference type="PROSITE" id="PS50878"/>
    </source>
</evidence>
<feature type="region of interest" description="Disordered" evidence="1">
    <location>
        <begin position="391"/>
        <end position="460"/>
    </location>
</feature>
<feature type="domain" description="Reverse transcriptase" evidence="2">
    <location>
        <begin position="1"/>
        <end position="338"/>
    </location>
</feature>
<dbReference type="Proteomes" id="UP000186817">
    <property type="component" value="Unassembled WGS sequence"/>
</dbReference>
<evidence type="ECO:0000256" key="1">
    <source>
        <dbReference type="SAM" id="MobiDB-lite"/>
    </source>
</evidence>
<sequence>MTAAALGTQQLATSSAVGARREPSFNEAPRCTSDLVTLDVIAGYQWVRSEGGSRYDTVKIRKADGTLLGPREEFDEILAYFRDAFDGDATAFECTCVVAVAVRERLNAIVGPYVAQRPQFAYIKGKSIDGAIARVLSHCSSIRAKLQHSCLTVHDRREGRTVSRCLGGAMLSLDLSRAFDEVPRPALDASLAHAGVPADLRELIMQLHTQCHYAVTHKGQQGHFPMRKGVRQGCALSPLLFTVYTCHLYDVLASRTSASWAAQAITMFADDTHISWDIDSTADLRFLVKCIQITFQTFEEFGMRLNPDKSKFILKIRGGAARKWIKAHTQRTATGPVLNLGTPHAVGDPVVQVATDREELLGHSHRSMDIEKEEAARALQAREEMRQVMGAIPPPSLSTTPGPSEGGQEEDQAPTPEARQPKWQKPASKRGKGSSQGGWYQGGWGQKRQWEQPAKTGQEPQMVLDQATQDVMRSMVKVVLRHEAEIQRIKTDVGYMVFIDTSGLGILPLLRSMAENWSQKFAQGTVTTPLRHVLFLCMLETLKTKAEEVMQEEERLQRCMNVEWTVQGTTALNPAWVYHTWDSVAKCQIKAETPPLPHSEALRMIDLLIQHSPRDGVLKNFKTPRKMSPKDQYKAEVLPFMASIGLRGESSKICFDALRVLSGLAITKLIGVRIRPERGQESQLIKQLKESYMGTSYCDWGAQDTPWKNSVSTLALACYGTLQVTVVPLCSCDLVAIPVFTADTDLCTRLVPSNHRAMDVALYALPDHMQLVALEESLLLKALRDGVDDASALRPCFTLFTRNEIVYAAMQVLKADSLQHFLEYADMLARSNIMDVLVNVPEPDDEPGPYASRAEILAYHYLQEGRCALWTAVRSASGRLCAYSSSSGALGKARDLIKDIAACPAMASMGDDAAVSAGAPAASSAGYDAAGTRILLSLEGAPGCERAAGSGHTHCCSLCADTGGAQHMLACTMRQQYVPMPGPGGCSGRAQASTQDPTSPDEPVPMEVDSSNEEEEFEIIEEDPQQSSSDMAGSTSGATAVADTVLESTVNPPPAELDLHSMD</sequence>
<dbReference type="EMBL" id="LSRX01000072">
    <property type="protein sequence ID" value="OLQ10759.1"/>
    <property type="molecule type" value="Genomic_DNA"/>
</dbReference>
<feature type="compositionally biased region" description="Gly residues" evidence="1">
    <location>
        <begin position="434"/>
        <end position="445"/>
    </location>
</feature>
<dbReference type="InterPro" id="IPR000477">
    <property type="entry name" value="RT_dom"/>
</dbReference>
<name>A0A1Q9ETM5_SYMMI</name>
<reference evidence="3 4" key="1">
    <citation type="submission" date="2016-02" db="EMBL/GenBank/DDBJ databases">
        <title>Genome analysis of coral dinoflagellate symbionts highlights evolutionary adaptations to a symbiotic lifestyle.</title>
        <authorList>
            <person name="Aranda M."/>
            <person name="Li Y."/>
            <person name="Liew Y.J."/>
            <person name="Baumgarten S."/>
            <person name="Simakov O."/>
            <person name="Wilson M."/>
            <person name="Piel J."/>
            <person name="Ashoor H."/>
            <person name="Bougouffa S."/>
            <person name="Bajic V.B."/>
            <person name="Ryu T."/>
            <person name="Ravasi T."/>
            <person name="Bayer T."/>
            <person name="Micklem G."/>
            <person name="Kim H."/>
            <person name="Bhak J."/>
            <person name="Lajeunesse T.C."/>
            <person name="Voolstra C.R."/>
        </authorList>
    </citation>
    <scope>NUCLEOTIDE SEQUENCE [LARGE SCALE GENOMIC DNA]</scope>
    <source>
        <strain evidence="3 4">CCMP2467</strain>
    </source>
</reference>
<dbReference type="PANTHER" id="PTHR19446">
    <property type="entry name" value="REVERSE TRANSCRIPTASES"/>
    <property type="match status" value="1"/>
</dbReference>
<dbReference type="OrthoDB" id="449171at2759"/>
<dbReference type="AlphaFoldDB" id="A0A1Q9ETM5"/>
<organism evidence="3 4">
    <name type="scientific">Symbiodinium microadriaticum</name>
    <name type="common">Dinoflagellate</name>
    <name type="synonym">Zooxanthella microadriatica</name>
    <dbReference type="NCBI Taxonomy" id="2951"/>
    <lineage>
        <taxon>Eukaryota</taxon>
        <taxon>Sar</taxon>
        <taxon>Alveolata</taxon>
        <taxon>Dinophyceae</taxon>
        <taxon>Suessiales</taxon>
        <taxon>Symbiodiniaceae</taxon>
        <taxon>Symbiodinium</taxon>
    </lineage>
</organism>
<evidence type="ECO:0000313" key="3">
    <source>
        <dbReference type="EMBL" id="OLQ10759.1"/>
    </source>
</evidence>
<dbReference type="InterPro" id="IPR043502">
    <property type="entry name" value="DNA/RNA_pol_sf"/>
</dbReference>
<feature type="compositionally biased region" description="Acidic residues" evidence="1">
    <location>
        <begin position="1010"/>
        <end position="1024"/>
    </location>
</feature>
<keyword evidence="3" id="KW-0808">Transferase</keyword>
<dbReference type="GO" id="GO:0003964">
    <property type="term" value="F:RNA-directed DNA polymerase activity"/>
    <property type="evidence" value="ECO:0007669"/>
    <property type="project" value="UniProtKB-KW"/>
</dbReference>
<protein>
    <submittedName>
        <fullName evidence="3">LINE-1 reverse transcriptase-like</fullName>
    </submittedName>
</protein>
<dbReference type="SUPFAM" id="SSF56672">
    <property type="entry name" value="DNA/RNA polymerases"/>
    <property type="match status" value="1"/>
</dbReference>
<dbReference type="PROSITE" id="PS50878">
    <property type="entry name" value="RT_POL"/>
    <property type="match status" value="1"/>
</dbReference>
<evidence type="ECO:0000313" key="4">
    <source>
        <dbReference type="Proteomes" id="UP000186817"/>
    </source>
</evidence>
<keyword evidence="4" id="KW-1185">Reference proteome</keyword>
<comment type="caution">
    <text evidence="3">The sequence shown here is derived from an EMBL/GenBank/DDBJ whole genome shotgun (WGS) entry which is preliminary data.</text>
</comment>
<accession>A0A1Q9ETM5</accession>
<feature type="region of interest" description="Disordered" evidence="1">
    <location>
        <begin position="982"/>
        <end position="1063"/>
    </location>
</feature>